<name>A0A2H4FHD3_9FLOR</name>
<reference evidence="2" key="1">
    <citation type="submission" date="2016-03" db="EMBL/GenBank/DDBJ databases">
        <title>Complete plastid genome of Kappaphycus alvarezii.</title>
        <authorList>
            <person name="Zhang L."/>
            <person name="Liu T."/>
            <person name="Liu N."/>
        </authorList>
    </citation>
    <scope>NUCLEOTIDE SEQUENCE</scope>
</reference>
<dbReference type="AlphaFoldDB" id="A0A2H4FHD3"/>
<sequence>MRLIWYSFAFINILLILLNNPKSNNFSAIGFEINNFKSTRTTQRGLQLLISINIIVFLILTIVSVMFLYL</sequence>
<organism evidence="2">
    <name type="scientific">Kappaphycus alvarezii</name>
    <dbReference type="NCBI Taxonomy" id="38544"/>
    <lineage>
        <taxon>Eukaryota</taxon>
        <taxon>Rhodophyta</taxon>
        <taxon>Florideophyceae</taxon>
        <taxon>Rhodymeniophycidae</taxon>
        <taxon>Gigartinales</taxon>
        <taxon>Solieriaceae</taxon>
        <taxon>Kappaphycus</taxon>
    </lineage>
</organism>
<accession>A0A2H4FHD3</accession>
<protein>
    <submittedName>
        <fullName evidence="2">Preprotein translocase subunit G</fullName>
    </submittedName>
</protein>
<evidence type="ECO:0000313" key="2">
    <source>
        <dbReference type="EMBL" id="AOV83720.1"/>
    </source>
</evidence>
<keyword evidence="2" id="KW-0934">Plastid</keyword>
<keyword evidence="2" id="KW-0150">Chloroplast</keyword>
<proteinExistence type="predicted"/>
<feature type="transmembrane region" description="Helical" evidence="1">
    <location>
        <begin position="46"/>
        <end position="69"/>
    </location>
</feature>
<keyword evidence="1" id="KW-0472">Membrane</keyword>
<gene>
    <name evidence="2" type="primary">secG</name>
    <name evidence="2" type="ORF">mogbl135</name>
</gene>
<dbReference type="EMBL" id="KU892652">
    <property type="protein sequence ID" value="AOV83720.1"/>
    <property type="molecule type" value="Genomic_DNA"/>
</dbReference>
<evidence type="ECO:0000256" key="1">
    <source>
        <dbReference type="SAM" id="Phobius"/>
    </source>
</evidence>
<keyword evidence="1" id="KW-1133">Transmembrane helix</keyword>
<geneLocation type="chloroplast" evidence="2"/>
<keyword evidence="1" id="KW-0812">Transmembrane</keyword>